<reference evidence="1 2" key="1">
    <citation type="submission" date="2019-07" db="EMBL/GenBank/DDBJ databases">
        <authorList>
            <person name="Kim J."/>
        </authorList>
    </citation>
    <scope>NUCLEOTIDE SEQUENCE [LARGE SCALE GENOMIC DNA]</scope>
    <source>
        <strain evidence="1 2">JC52</strain>
    </source>
</reference>
<organism evidence="1 2">
    <name type="scientific">Paenibacillus cremeus</name>
    <dbReference type="NCBI Taxonomy" id="2163881"/>
    <lineage>
        <taxon>Bacteria</taxon>
        <taxon>Bacillati</taxon>
        <taxon>Bacillota</taxon>
        <taxon>Bacilli</taxon>
        <taxon>Bacillales</taxon>
        <taxon>Paenibacillaceae</taxon>
        <taxon>Paenibacillus</taxon>
    </lineage>
</organism>
<keyword evidence="2" id="KW-1185">Reference proteome</keyword>
<name>A0A559KAA7_9BACL</name>
<proteinExistence type="predicted"/>
<accession>A0A559KAA7</accession>
<dbReference type="OrthoDB" id="2660239at2"/>
<dbReference type="RefSeq" id="WP_144848112.1">
    <property type="nucleotide sequence ID" value="NZ_VNJI01000017.1"/>
</dbReference>
<dbReference type="EMBL" id="VNJI01000017">
    <property type="protein sequence ID" value="TVY09067.1"/>
    <property type="molecule type" value="Genomic_DNA"/>
</dbReference>
<evidence type="ECO:0000313" key="1">
    <source>
        <dbReference type="EMBL" id="TVY09067.1"/>
    </source>
</evidence>
<evidence type="ECO:0000313" key="2">
    <source>
        <dbReference type="Proteomes" id="UP000317036"/>
    </source>
</evidence>
<gene>
    <name evidence="1" type="ORF">FPZ49_15245</name>
</gene>
<comment type="caution">
    <text evidence="1">The sequence shown here is derived from an EMBL/GenBank/DDBJ whole genome shotgun (WGS) entry which is preliminary data.</text>
</comment>
<sequence length="85" mass="9549">MNSRVVQAKLLITCEVVVDDDLIKNIEDQYTEVKDDEDAAAQALFAFLNPKLPTEDQVIKSSGAWDGVCDFKDRFARLQLTSLND</sequence>
<dbReference type="AlphaFoldDB" id="A0A559KAA7"/>
<protein>
    <submittedName>
        <fullName evidence="1">Uncharacterized protein</fullName>
    </submittedName>
</protein>
<dbReference type="Proteomes" id="UP000317036">
    <property type="component" value="Unassembled WGS sequence"/>
</dbReference>